<keyword evidence="1" id="KW-1133">Transmembrane helix</keyword>
<proteinExistence type="predicted"/>
<feature type="transmembrane region" description="Helical" evidence="1">
    <location>
        <begin position="20"/>
        <end position="38"/>
    </location>
</feature>
<evidence type="ECO:0000256" key="1">
    <source>
        <dbReference type="SAM" id="Phobius"/>
    </source>
</evidence>
<protein>
    <submittedName>
        <fullName evidence="2">Holin protein</fullName>
    </submittedName>
</protein>
<evidence type="ECO:0000313" key="2">
    <source>
        <dbReference type="EMBL" id="DAD84095.1"/>
    </source>
</evidence>
<dbReference type="EMBL" id="BK014952">
    <property type="protein sequence ID" value="DAD84095.1"/>
    <property type="molecule type" value="Genomic_DNA"/>
</dbReference>
<keyword evidence="1" id="KW-0812">Transmembrane</keyword>
<name>A0A8S5MPW3_9CAUD</name>
<keyword evidence="1" id="KW-0472">Membrane</keyword>
<reference evidence="2" key="1">
    <citation type="journal article" date="2021" name="Proc. Natl. Acad. Sci. U.S.A.">
        <title>A Catalog of Tens of Thousands of Viruses from Human Metagenomes Reveals Hidden Associations with Chronic Diseases.</title>
        <authorList>
            <person name="Tisza M.J."/>
            <person name="Buck C.B."/>
        </authorList>
    </citation>
    <scope>NUCLEOTIDE SEQUENCE</scope>
    <source>
        <strain evidence="2">CtoqT5</strain>
    </source>
</reference>
<sequence>MYELEELKNILGRFRMNTTLILGLFGAVFASSGFWQFLQAKMQRKSPLEKAVLAMLHDRLMHLLACYMEMDEIEPEEFENLTELFEAYSLLGGNGTIKRMYNQLLNSVKIR</sequence>
<accession>A0A8S5MPW3</accession>
<organism evidence="2">
    <name type="scientific">Podoviridae sp. ctoqT5</name>
    <dbReference type="NCBI Taxonomy" id="2826577"/>
    <lineage>
        <taxon>Viruses</taxon>
        <taxon>Duplodnaviria</taxon>
        <taxon>Heunggongvirae</taxon>
        <taxon>Uroviricota</taxon>
        <taxon>Caudoviricetes</taxon>
    </lineage>
</organism>